<dbReference type="InterPro" id="IPR023753">
    <property type="entry name" value="FAD/NAD-binding_dom"/>
</dbReference>
<dbReference type="PRINTS" id="PR00368">
    <property type="entry name" value="FADPNR"/>
</dbReference>
<keyword evidence="7" id="KW-1185">Reference proteome</keyword>
<dbReference type="PRINTS" id="PR00469">
    <property type="entry name" value="PNDRDTASEII"/>
</dbReference>
<evidence type="ECO:0000259" key="5">
    <source>
        <dbReference type="Pfam" id="PF07992"/>
    </source>
</evidence>
<dbReference type="Proteomes" id="UP000481858">
    <property type="component" value="Unassembled WGS sequence"/>
</dbReference>
<proteinExistence type="inferred from homology"/>
<dbReference type="InParanoid" id="A0A7C8IWE2"/>
<comment type="similarity">
    <text evidence="1">Belongs to the FAD-dependent oxidoreductase family.</text>
</comment>
<organism evidence="6 7">
    <name type="scientific">Xylaria multiplex</name>
    <dbReference type="NCBI Taxonomy" id="323545"/>
    <lineage>
        <taxon>Eukaryota</taxon>
        <taxon>Fungi</taxon>
        <taxon>Dikarya</taxon>
        <taxon>Ascomycota</taxon>
        <taxon>Pezizomycotina</taxon>
        <taxon>Sordariomycetes</taxon>
        <taxon>Xylariomycetidae</taxon>
        <taxon>Xylariales</taxon>
        <taxon>Xylariaceae</taxon>
        <taxon>Xylaria</taxon>
    </lineage>
</organism>
<evidence type="ECO:0000256" key="1">
    <source>
        <dbReference type="ARBA" id="ARBA00006442"/>
    </source>
</evidence>
<dbReference type="InterPro" id="IPR036188">
    <property type="entry name" value="FAD/NAD-bd_sf"/>
</dbReference>
<dbReference type="GO" id="GO:0005737">
    <property type="term" value="C:cytoplasm"/>
    <property type="evidence" value="ECO:0007669"/>
    <property type="project" value="TreeGrafter"/>
</dbReference>
<keyword evidence="4" id="KW-0560">Oxidoreductase</keyword>
<dbReference type="GO" id="GO:0050660">
    <property type="term" value="F:flavin adenine dinucleotide binding"/>
    <property type="evidence" value="ECO:0007669"/>
    <property type="project" value="TreeGrafter"/>
</dbReference>
<evidence type="ECO:0000313" key="6">
    <source>
        <dbReference type="EMBL" id="KAF2971723.1"/>
    </source>
</evidence>
<reference evidence="6 7" key="1">
    <citation type="submission" date="2019-12" db="EMBL/GenBank/DDBJ databases">
        <title>Draft genome sequence of the ascomycete Xylaria multiplex DSM 110363.</title>
        <authorList>
            <person name="Buettner E."/>
            <person name="Kellner H."/>
        </authorList>
    </citation>
    <scope>NUCLEOTIDE SEQUENCE [LARGE SCALE GENOMIC DNA]</scope>
    <source>
        <strain evidence="6 7">DSM 110363</strain>
    </source>
</reference>
<evidence type="ECO:0000256" key="3">
    <source>
        <dbReference type="ARBA" id="ARBA00022827"/>
    </source>
</evidence>
<evidence type="ECO:0000256" key="4">
    <source>
        <dbReference type="ARBA" id="ARBA00023002"/>
    </source>
</evidence>
<dbReference type="OrthoDB" id="202203at2759"/>
<dbReference type="GO" id="GO:0004174">
    <property type="term" value="F:electron-transferring-flavoprotein dehydrogenase activity"/>
    <property type="evidence" value="ECO:0007669"/>
    <property type="project" value="TreeGrafter"/>
</dbReference>
<evidence type="ECO:0000256" key="2">
    <source>
        <dbReference type="ARBA" id="ARBA00022630"/>
    </source>
</evidence>
<dbReference type="PANTHER" id="PTHR43735">
    <property type="entry name" value="APOPTOSIS-INDUCING FACTOR 1"/>
    <property type="match status" value="1"/>
</dbReference>
<dbReference type="AlphaFoldDB" id="A0A7C8IWE2"/>
<accession>A0A7C8IWE2</accession>
<keyword evidence="3" id="KW-0274">FAD</keyword>
<evidence type="ECO:0000313" key="7">
    <source>
        <dbReference type="Proteomes" id="UP000481858"/>
    </source>
</evidence>
<dbReference type="PANTHER" id="PTHR43735:SF3">
    <property type="entry name" value="FERROPTOSIS SUPPRESSOR PROTEIN 1"/>
    <property type="match status" value="1"/>
</dbReference>
<name>A0A7C8IWE2_9PEZI</name>
<dbReference type="EMBL" id="WUBL01000011">
    <property type="protein sequence ID" value="KAF2971723.1"/>
    <property type="molecule type" value="Genomic_DNA"/>
</dbReference>
<dbReference type="Gene3D" id="3.50.50.100">
    <property type="match status" value="1"/>
</dbReference>
<comment type="caution">
    <text evidence="6">The sequence shown here is derived from an EMBL/GenBank/DDBJ whole genome shotgun (WGS) entry which is preliminary data.</text>
</comment>
<gene>
    <name evidence="6" type="ORF">GQX73_g1793</name>
</gene>
<feature type="domain" description="FAD/NAD(P)-binding" evidence="5">
    <location>
        <begin position="9"/>
        <end position="307"/>
    </location>
</feature>
<keyword evidence="2" id="KW-0285">Flavoprotein</keyword>
<sequence length="404" mass="42982">MSIANDKKKIVILGGSYGGISTAHYLLKHAVPKLPDPKSYQLVLISTSLQTMCRPAAPRALISDAMFPQDKLFVSIPESFAQYAPGSFVFEQGTATALDHENKTVSVLLTKSDDSTSDEVKIAYHALVISTGASTPSPLLGFTRDETALKTSWVAFRIALAEAKHIVVAGGGASGVEVAGELGEHLNGRAGYGGARILPYLRPAIAETAEMYLAKLGVRTLHNTRVTAVVPAAAGTEEVAANATLTLDNGETLRVDLYIPATGAIPNTTFVSETLRCPDGRINTDASTLRVVGAGERVYSIGDASSAARPAIHNIASMVPVLCANIKRDLLLAAGQSAQAAGNDRIFKEDTRETQLVPIGRSKGVGAAMGMKFPSFLVWLIKGRDYWLWTTGNLWSGKQWTKES</sequence>
<dbReference type="SUPFAM" id="SSF51905">
    <property type="entry name" value="FAD/NAD(P)-binding domain"/>
    <property type="match status" value="1"/>
</dbReference>
<dbReference type="Pfam" id="PF07992">
    <property type="entry name" value="Pyr_redox_2"/>
    <property type="match status" value="1"/>
</dbReference>
<protein>
    <recommendedName>
        <fullName evidence="5">FAD/NAD(P)-binding domain-containing protein</fullName>
    </recommendedName>
</protein>
<dbReference type="FunCoup" id="A0A7C8IWE2">
    <property type="interactions" value="363"/>
</dbReference>